<dbReference type="AlphaFoldDB" id="A0A0E9TPG0"/>
<proteinExistence type="predicted"/>
<accession>A0A0E9TPG0</accession>
<reference evidence="1" key="1">
    <citation type="submission" date="2014-11" db="EMBL/GenBank/DDBJ databases">
        <authorList>
            <person name="Amaro Gonzalez C."/>
        </authorList>
    </citation>
    <scope>NUCLEOTIDE SEQUENCE</scope>
</reference>
<evidence type="ECO:0000313" key="1">
    <source>
        <dbReference type="EMBL" id="JAH54623.1"/>
    </source>
</evidence>
<sequence>MHINVSYTYTIHSHYVHIQQTVTDTLKFD</sequence>
<organism evidence="1">
    <name type="scientific">Anguilla anguilla</name>
    <name type="common">European freshwater eel</name>
    <name type="synonym">Muraena anguilla</name>
    <dbReference type="NCBI Taxonomy" id="7936"/>
    <lineage>
        <taxon>Eukaryota</taxon>
        <taxon>Metazoa</taxon>
        <taxon>Chordata</taxon>
        <taxon>Craniata</taxon>
        <taxon>Vertebrata</taxon>
        <taxon>Euteleostomi</taxon>
        <taxon>Actinopterygii</taxon>
        <taxon>Neopterygii</taxon>
        <taxon>Teleostei</taxon>
        <taxon>Anguilliformes</taxon>
        <taxon>Anguillidae</taxon>
        <taxon>Anguilla</taxon>
    </lineage>
</organism>
<reference evidence="1" key="2">
    <citation type="journal article" date="2015" name="Fish Shellfish Immunol.">
        <title>Early steps in the European eel (Anguilla anguilla)-Vibrio vulnificus interaction in the gills: Role of the RtxA13 toxin.</title>
        <authorList>
            <person name="Callol A."/>
            <person name="Pajuelo D."/>
            <person name="Ebbesson L."/>
            <person name="Teles M."/>
            <person name="MacKenzie S."/>
            <person name="Amaro C."/>
        </authorList>
    </citation>
    <scope>NUCLEOTIDE SEQUENCE</scope>
</reference>
<name>A0A0E9TPG0_ANGAN</name>
<protein>
    <submittedName>
        <fullName evidence="1">Uncharacterized protein</fullName>
    </submittedName>
</protein>
<dbReference type="EMBL" id="GBXM01053954">
    <property type="protein sequence ID" value="JAH54623.1"/>
    <property type="molecule type" value="Transcribed_RNA"/>
</dbReference>